<keyword evidence="1" id="KW-1133">Transmembrane helix</keyword>
<evidence type="ECO:0000313" key="2">
    <source>
        <dbReference type="EMBL" id="AMW98833.1"/>
    </source>
</evidence>
<feature type="transmembrane region" description="Helical" evidence="1">
    <location>
        <begin position="5"/>
        <end position="24"/>
    </location>
</feature>
<evidence type="ECO:0000256" key="1">
    <source>
        <dbReference type="SAM" id="Phobius"/>
    </source>
</evidence>
<dbReference type="RefSeq" id="WP_066786629.1">
    <property type="nucleotide sequence ID" value="NZ_CP014806.1"/>
</dbReference>
<dbReference type="EMBL" id="CP014806">
    <property type="protein sequence ID" value="AMW98833.1"/>
    <property type="molecule type" value="Genomic_DNA"/>
</dbReference>
<proteinExistence type="predicted"/>
<dbReference type="OrthoDB" id="2966427at2"/>
<feature type="transmembrane region" description="Helical" evidence="1">
    <location>
        <begin position="104"/>
        <end position="123"/>
    </location>
</feature>
<name>A0A143HAS8_9BACL</name>
<keyword evidence="1" id="KW-0472">Membrane</keyword>
<dbReference type="AlphaFoldDB" id="A0A143HAS8"/>
<dbReference type="STRING" id="241244.ATY39_04855"/>
<keyword evidence="3" id="KW-1185">Reference proteome</keyword>
<accession>A0A143HAS8</accession>
<evidence type="ECO:0000313" key="3">
    <source>
        <dbReference type="Proteomes" id="UP000076021"/>
    </source>
</evidence>
<feature type="transmembrane region" description="Helical" evidence="1">
    <location>
        <begin position="81"/>
        <end position="98"/>
    </location>
</feature>
<keyword evidence="1" id="KW-0812">Transmembrane</keyword>
<sequence length="145" mass="17150">MRINVYLWTVLFSSLTFIFSLKILDWFSFMKLSPIGWAKKWHIFSDSHGLVKWFILWVFVVIIAAVLFAIAELLKKVRMDIVAIFLAIVIVWLIEWSVQHTFYIRHFSIPLAVVIGLHLLWIFETATYHAKMRNLESRNKLPQSV</sequence>
<organism evidence="2 3">
    <name type="scientific">Rummeliibacillus stabekisii</name>
    <dbReference type="NCBI Taxonomy" id="241244"/>
    <lineage>
        <taxon>Bacteria</taxon>
        <taxon>Bacillati</taxon>
        <taxon>Bacillota</taxon>
        <taxon>Bacilli</taxon>
        <taxon>Bacillales</taxon>
        <taxon>Caryophanaceae</taxon>
        <taxon>Rummeliibacillus</taxon>
    </lineage>
</organism>
<reference evidence="2 3" key="1">
    <citation type="journal article" date="2016" name="Genome Announc.">
        <title>Whole-Genome Sequence of Rummeliibacillus stabekisii Strain PP9 Isolated from Antarctic Soil.</title>
        <authorList>
            <person name="da Mota F.F."/>
            <person name="Vollu R.E."/>
            <person name="Jurelevicius D."/>
            <person name="Seldin L."/>
        </authorList>
    </citation>
    <scope>NUCLEOTIDE SEQUENCE [LARGE SCALE GENOMIC DNA]</scope>
    <source>
        <strain evidence="2 3">PP9</strain>
    </source>
</reference>
<gene>
    <name evidence="2" type="ORF">ATY39_04855</name>
</gene>
<reference evidence="3" key="2">
    <citation type="submission" date="2016-03" db="EMBL/GenBank/DDBJ databases">
        <authorList>
            <person name="Ploux O."/>
        </authorList>
    </citation>
    <scope>NUCLEOTIDE SEQUENCE [LARGE SCALE GENOMIC DNA]</scope>
    <source>
        <strain evidence="3">PP9</strain>
    </source>
</reference>
<feature type="transmembrane region" description="Helical" evidence="1">
    <location>
        <begin position="54"/>
        <end position="74"/>
    </location>
</feature>
<dbReference type="KEGG" id="rst:ATY39_04855"/>
<protein>
    <submittedName>
        <fullName evidence="2">Uncharacterized protein</fullName>
    </submittedName>
</protein>
<dbReference type="Proteomes" id="UP000076021">
    <property type="component" value="Chromosome"/>
</dbReference>